<organism evidence="1 2">
    <name type="scientific">Paramagnetospirillum magneticum (strain ATCC 700264 / AMB-1)</name>
    <name type="common">Magnetospirillum magneticum</name>
    <dbReference type="NCBI Taxonomy" id="342108"/>
    <lineage>
        <taxon>Bacteria</taxon>
        <taxon>Pseudomonadati</taxon>
        <taxon>Pseudomonadota</taxon>
        <taxon>Alphaproteobacteria</taxon>
        <taxon>Rhodospirillales</taxon>
        <taxon>Magnetospirillaceae</taxon>
        <taxon>Paramagnetospirillum</taxon>
    </lineage>
</organism>
<sequence>MPRWVWSLDVMRAASIQPSAAQRTRQALNRTLAGPVMDKLAKLVPELAWVPRGRELETALRDCDLLHRCFIAFRTHRATFRPLLVDGRGRPVDNDNTPLACGRTVNQVIAMIVRSAAKRHFRARLDGFPPGRAERLRRPEGVGWAGMLAWMNGRSEDGRGRKDKTAGDLLYNAIRRYLLHDWQVPIIPQYARMTPPEVRALGSRILDFRDAGDLAAWLDGGAEGRAMPSQWVVEPVALSPEPLPEPMDLLPVAELPVAAPVEGAAALPGAALTGDGRSRLSQVLSNDGRLIRMETVVPLLTTPELKAALGHPGREQLRRAARALAGTGSGTVRRLAVDYGLGPEQMTAMLAKSALLLPPAVYEKMFGRKGELLLILALISRAKAAGLDAEASPAAFAAFMEELFGRFAR</sequence>
<name>Q2W1G0_PARM1</name>
<evidence type="ECO:0000313" key="1">
    <source>
        <dbReference type="EMBL" id="BAE52315.1"/>
    </source>
</evidence>
<keyword evidence="2" id="KW-1185">Reference proteome</keyword>
<dbReference type="KEGG" id="mag:amb3511"/>
<dbReference type="HOGENOM" id="CLU_053122_0_0_5"/>
<dbReference type="Proteomes" id="UP000007058">
    <property type="component" value="Chromosome"/>
</dbReference>
<gene>
    <name evidence="1" type="ordered locus">amb3511</name>
</gene>
<dbReference type="AlphaFoldDB" id="Q2W1G0"/>
<evidence type="ECO:0000313" key="2">
    <source>
        <dbReference type="Proteomes" id="UP000007058"/>
    </source>
</evidence>
<accession>Q2W1G0</accession>
<dbReference type="EMBL" id="AP007255">
    <property type="protein sequence ID" value="BAE52315.1"/>
    <property type="molecule type" value="Genomic_DNA"/>
</dbReference>
<protein>
    <submittedName>
        <fullName evidence="1">Uncharacterized protein</fullName>
    </submittedName>
</protein>
<reference evidence="1 2" key="1">
    <citation type="journal article" date="2005" name="DNA Res.">
        <title>Complete genome sequence of the facultative anaerobic magnetotactic bacterium Magnetospirillum sp. strain AMB-1.</title>
        <authorList>
            <person name="Matsunaga T."/>
            <person name="Okamura Y."/>
            <person name="Fukuda Y."/>
            <person name="Wahyudi A.T."/>
            <person name="Murase Y."/>
            <person name="Takeyama H."/>
        </authorList>
    </citation>
    <scope>NUCLEOTIDE SEQUENCE [LARGE SCALE GENOMIC DNA]</scope>
    <source>
        <strain evidence="2">ATCC 700264 / AMB-1</strain>
    </source>
</reference>
<proteinExistence type="predicted"/>